<dbReference type="GO" id="GO:0004222">
    <property type="term" value="F:metalloendopeptidase activity"/>
    <property type="evidence" value="ECO:0007669"/>
    <property type="project" value="InterPro"/>
</dbReference>
<keyword evidence="3" id="KW-0732">Signal</keyword>
<dbReference type="Pfam" id="PF01400">
    <property type="entry name" value="Astacin"/>
    <property type="match status" value="1"/>
</dbReference>
<dbReference type="PANTHER" id="PTHR10127:SF898">
    <property type="entry name" value="ZINC METALLOPROTEINASE NAS-30"/>
    <property type="match status" value="1"/>
</dbReference>
<dbReference type="SMART" id="SM00235">
    <property type="entry name" value="ZnMc"/>
    <property type="match status" value="1"/>
</dbReference>
<evidence type="ECO:0000256" key="3">
    <source>
        <dbReference type="SAM" id="SignalP"/>
    </source>
</evidence>
<sequence length="198" mass="23023">MLSIFTLGLIAICYGQNDPQEVERLLKGFFKMTSNYRLTPHTKSNYASVFESDLVLTKLQMDDIIETFQARISGRPPRTKRNAAIIGEKFRWPNAVVPYEFKDNNTEWQSIIRKGIYKWQKETCIRFVHRTNQKDYTVFFRGGGCYSNVGRTGGRQYISIGYGCEGVSLLIKVKSFFKIEVYLFFHYLLCIDVSFIKS</sequence>
<dbReference type="PROSITE" id="PS51864">
    <property type="entry name" value="ASTACIN"/>
    <property type="match status" value="1"/>
</dbReference>
<dbReference type="SUPFAM" id="SSF55486">
    <property type="entry name" value="Metalloproteases ('zincins'), catalytic domain"/>
    <property type="match status" value="1"/>
</dbReference>
<organism evidence="5 6">
    <name type="scientific">Heterorhabditis bacteriophora</name>
    <name type="common">Entomopathogenic nematode worm</name>
    <dbReference type="NCBI Taxonomy" id="37862"/>
    <lineage>
        <taxon>Eukaryota</taxon>
        <taxon>Metazoa</taxon>
        <taxon>Ecdysozoa</taxon>
        <taxon>Nematoda</taxon>
        <taxon>Chromadorea</taxon>
        <taxon>Rhabditida</taxon>
        <taxon>Rhabditina</taxon>
        <taxon>Rhabditomorpha</taxon>
        <taxon>Strongyloidea</taxon>
        <taxon>Heterorhabditidae</taxon>
        <taxon>Heterorhabditis</taxon>
    </lineage>
</organism>
<dbReference type="InterPro" id="IPR006026">
    <property type="entry name" value="Peptidase_Metallo"/>
</dbReference>
<name>A0A1I7WJM1_HETBA</name>
<evidence type="ECO:0000256" key="2">
    <source>
        <dbReference type="PROSITE-ProRule" id="PRU01211"/>
    </source>
</evidence>
<protein>
    <submittedName>
        <fullName evidence="6">ZnMc domain-containing protein</fullName>
    </submittedName>
</protein>
<dbReference type="GO" id="GO:0006508">
    <property type="term" value="P:proteolysis"/>
    <property type="evidence" value="ECO:0007669"/>
    <property type="project" value="InterPro"/>
</dbReference>
<dbReference type="Gene3D" id="3.40.390.10">
    <property type="entry name" value="Collagenase (Catalytic Domain)"/>
    <property type="match status" value="1"/>
</dbReference>
<evidence type="ECO:0000256" key="1">
    <source>
        <dbReference type="ARBA" id="ARBA00023157"/>
    </source>
</evidence>
<dbReference type="AlphaFoldDB" id="A0A1I7WJM1"/>
<dbReference type="InterPro" id="IPR024079">
    <property type="entry name" value="MetalloPept_cat_dom_sf"/>
</dbReference>
<feature type="signal peptide" evidence="3">
    <location>
        <begin position="1"/>
        <end position="15"/>
    </location>
</feature>
<proteinExistence type="predicted"/>
<dbReference type="PANTHER" id="PTHR10127">
    <property type="entry name" value="DISCOIDIN, CUB, EGF, LAMININ , AND ZINC METALLOPROTEASE DOMAIN CONTAINING"/>
    <property type="match status" value="1"/>
</dbReference>
<accession>A0A1I7WJM1</accession>
<dbReference type="WBParaSite" id="Hba_05222">
    <property type="protein sequence ID" value="Hba_05222"/>
    <property type="gene ID" value="Hba_05222"/>
</dbReference>
<dbReference type="GO" id="GO:0008270">
    <property type="term" value="F:zinc ion binding"/>
    <property type="evidence" value="ECO:0007669"/>
    <property type="project" value="InterPro"/>
</dbReference>
<evidence type="ECO:0000313" key="6">
    <source>
        <dbReference type="WBParaSite" id="Hba_05222"/>
    </source>
</evidence>
<dbReference type="Proteomes" id="UP000095283">
    <property type="component" value="Unplaced"/>
</dbReference>
<comment type="caution">
    <text evidence="2">Lacks conserved residue(s) required for the propagation of feature annotation.</text>
</comment>
<keyword evidence="1" id="KW-1015">Disulfide bond</keyword>
<feature type="domain" description="Peptidase M12A" evidence="4">
    <location>
        <begin position="83"/>
        <end position="198"/>
    </location>
</feature>
<dbReference type="InterPro" id="IPR001506">
    <property type="entry name" value="Peptidase_M12A"/>
</dbReference>
<evidence type="ECO:0000259" key="4">
    <source>
        <dbReference type="PROSITE" id="PS51864"/>
    </source>
</evidence>
<reference evidence="6" key="1">
    <citation type="submission" date="2016-11" db="UniProtKB">
        <authorList>
            <consortium name="WormBaseParasite"/>
        </authorList>
    </citation>
    <scope>IDENTIFICATION</scope>
</reference>
<evidence type="ECO:0000313" key="5">
    <source>
        <dbReference type="Proteomes" id="UP000095283"/>
    </source>
</evidence>
<feature type="chain" id="PRO_5012249782" evidence="3">
    <location>
        <begin position="16"/>
        <end position="198"/>
    </location>
</feature>
<keyword evidence="5" id="KW-1185">Reference proteome</keyword>